<comment type="similarity">
    <text evidence="2">Belongs to the PI3/PI4-kinase family.</text>
</comment>
<keyword evidence="7" id="KW-0227">DNA damage</keyword>
<evidence type="ECO:0000259" key="13">
    <source>
        <dbReference type="PROSITE" id="PS50290"/>
    </source>
</evidence>
<comment type="subcellular location">
    <subcellularLocation>
        <location evidence="1">Nucleus</location>
    </subcellularLocation>
</comment>
<dbReference type="CDD" id="cd05172">
    <property type="entry name" value="PIKKc_DNA-PK"/>
    <property type="match status" value="1"/>
</dbReference>
<accession>A0AAW1U0X5</accession>
<keyword evidence="16" id="KW-1185">Reference proteome</keyword>
<dbReference type="InterPro" id="IPR012582">
    <property type="entry name" value="DNAPKcs_CC3"/>
</dbReference>
<dbReference type="InterPro" id="IPR045581">
    <property type="entry name" value="DNAPKcs_CC5"/>
</dbReference>
<organism evidence="15 16">
    <name type="scientific">Henosepilachna vigintioctopunctata</name>
    <dbReference type="NCBI Taxonomy" id="420089"/>
    <lineage>
        <taxon>Eukaryota</taxon>
        <taxon>Metazoa</taxon>
        <taxon>Ecdysozoa</taxon>
        <taxon>Arthropoda</taxon>
        <taxon>Hexapoda</taxon>
        <taxon>Insecta</taxon>
        <taxon>Pterygota</taxon>
        <taxon>Neoptera</taxon>
        <taxon>Endopterygota</taxon>
        <taxon>Coleoptera</taxon>
        <taxon>Polyphaga</taxon>
        <taxon>Cucujiformia</taxon>
        <taxon>Coccinelloidea</taxon>
        <taxon>Coccinellidae</taxon>
        <taxon>Epilachninae</taxon>
        <taxon>Epilachnini</taxon>
        <taxon>Henosepilachna</taxon>
    </lineage>
</organism>
<comment type="caution">
    <text evidence="15">The sequence shown here is derived from an EMBL/GenBank/DDBJ whole genome shotgun (WGS) entry which is preliminary data.</text>
</comment>
<dbReference type="InterPro" id="IPR037706">
    <property type="entry name" value="DNA-PK_dom"/>
</dbReference>
<protein>
    <recommendedName>
        <fullName evidence="3">non-specific serine/threonine protein kinase</fullName>
        <ecNumber evidence="3">2.7.11.1</ecNumber>
    </recommendedName>
</protein>
<evidence type="ECO:0000256" key="10">
    <source>
        <dbReference type="ARBA" id="ARBA00023204"/>
    </source>
</evidence>
<dbReference type="GO" id="GO:0000723">
    <property type="term" value="P:telomere maintenance"/>
    <property type="evidence" value="ECO:0007669"/>
    <property type="project" value="TreeGrafter"/>
</dbReference>
<feature type="region of interest" description="Disordered" evidence="12">
    <location>
        <begin position="3711"/>
        <end position="3730"/>
    </location>
</feature>
<dbReference type="InterPro" id="IPR016024">
    <property type="entry name" value="ARM-type_fold"/>
</dbReference>
<keyword evidence="11" id="KW-0539">Nucleus</keyword>
<dbReference type="EC" id="2.7.11.1" evidence="3"/>
<dbReference type="PANTHER" id="PTHR11139">
    <property type="entry name" value="ATAXIA TELANGIECTASIA MUTATED ATM -RELATED"/>
    <property type="match status" value="1"/>
</dbReference>
<dbReference type="Pfam" id="PF02260">
    <property type="entry name" value="FATC"/>
    <property type="match status" value="1"/>
</dbReference>
<evidence type="ECO:0000256" key="1">
    <source>
        <dbReference type="ARBA" id="ARBA00004123"/>
    </source>
</evidence>
<feature type="domain" description="FATC" evidence="14">
    <location>
        <begin position="3784"/>
        <end position="3816"/>
    </location>
</feature>
<dbReference type="Pfam" id="PF19704">
    <property type="entry name" value="DNAPKcs_CC5"/>
    <property type="match status" value="2"/>
</dbReference>
<evidence type="ECO:0000256" key="7">
    <source>
        <dbReference type="ARBA" id="ARBA00022763"/>
    </source>
</evidence>
<evidence type="ECO:0000256" key="3">
    <source>
        <dbReference type="ARBA" id="ARBA00012513"/>
    </source>
</evidence>
<dbReference type="Gene3D" id="3.30.1010.10">
    <property type="entry name" value="Phosphatidylinositol 3-kinase Catalytic Subunit, Chain A, domain 4"/>
    <property type="match status" value="1"/>
</dbReference>
<dbReference type="PROSITE" id="PS50290">
    <property type="entry name" value="PI3_4_KINASE_3"/>
    <property type="match status" value="1"/>
</dbReference>
<dbReference type="SUPFAM" id="SSF48371">
    <property type="entry name" value="ARM repeat"/>
    <property type="match status" value="1"/>
</dbReference>
<keyword evidence="6" id="KW-0547">Nucleotide-binding</keyword>
<sequence>MNSNTLNSLRLLITDIDKKYDDPNMAEESNRLLTQFNTHLEKDQINSSELGSYLLFIFHKEYGLTKFMSVVYPKQSFRKPMCQCLEILYLLINNFPAKIGKFIKDINEVCLLILRASNASSNEKVKAVSLIILGFERIPLDLAYIDHCVDIYKGLQSCLTFKIGDSISEKVYECLGLYIKLFDYTVNNQEQCILRNSMFFKIKEELMKSDHSKKLVSGLFTGLTHIFERVPFEAVEDKMKIDELYKFIKTLADNAEVNTIRTSSRAALLLLQQNMDLFVDKVFSDQNFWHTTLIKWLIKLGEKEKKVASNVLLTVYLYITKHFIKEKEPKFKSMLKNYLIFFRKGMDKTDSTYLQKQIYIHSIRIFFAAAPELLTEIEMSNFSTKLLNAFETTYVNNPDASSDDWSLLPHYIQMITSVIMIGKVPNEVELIKQSLILMLETYYNIPILHRSAVVEAFLRAIYFLHSEEFFDSFLFDLIYQSVIRSCSHKHVSELELSGNNLITVKDYMYFWNSICKMEFDNRYDEWGMDIEKRKHIFQKIVEKLMLTLFVSVNKLDVTMAVRHTKSTDIKDIFKINDKNDFVIFLNIVDFYEEMFTKINCNILRKFIQKLLNFLMEKSSLYPMVSGFYKLLAACLKVANNMNYFHSSLNVEVNEPFRRTCFKYIRALLPQILRFRDELLISSLNVLLEYPRLVLQEMLPDLTPLFIVIFTIGRNYLPVATLGIKTLETWQNKLDDRMEHFLYNIVPALDAFLRSKSLAYSTPIIQKNIKTSRALVKRKMVVEIEPELLKVQRRMLRFVGKQSIKICEGFIECPRVVTDNCGTTRYLKVTMSFEDVKLNIFLDKLVPKVVELALYCTDRKTRIMACELLHALVILFLGTTKQMTDSGQSELEGLLRKISFALLELGCDADIVVKKLFEPLFLQMLHWYSSPLQYKKCHTAVIIETLTDGVCSSTNTNLRSFSGKCIGEFVNWTIKQSYSTNSYNSKTRLVDEPGCIKAFVKKMRYFSSHPDCFKKLGAALIFNNLYVFLREEKEMFSMFWIEIFQIFVSSLNHIEVGPEYNIISDQIFAALKHLQRGFTEKSEVFNKPCERRRKPDDFRGTLLENVAEYLVANISSSKRICREKCTELFGNIIPFVTQNKTPVKYFTFIGDPKNWLKTNFKSLTEKFRSIDTNRDEIELSEWISELERCLDGFLFLLKNDILKEENLETMDTFLATKCYLEHIACTQFESPWILMDEQVVISTSTAVLSLERESINRKILKFCYYSCARNCQISSLWSVHLWRLVYKMIFNAGMRDREELEMFFKSCMPLDKITELAGIIKDNLQGNFFQNLTLDSKPENKEIVGIKALLFLQNSTLSQVVDFNDMLPFLVRNFLTCYHAKFSTNRKFTLDDVELNFYSSVLEFGLKNKDEFRGFVDFLYVSYEEDADKKIDFGMWLLNSFEETAIFNILNNFDEFLNLIVQRTNQMDVSVRYLKKILTFLCNCKKSLIQSYITIFDKLYDVWNFFDAYFCGGVTALSEGLEILKLVNLLSRSNFCVNWLESLIARGRELGFLNDNIHLIVEVLNLFFERYNPTSGQDCSKIRTELDHILSQIEKTSEENSRSLLIIKISRLFRTLQKSKSSILFEFVVKAYLEFPETEDLLKDTSTCQKLMLNVPDNEQIRILEIIVNVMKSTKYSLVRRIKHGKDILVAVFQGSKHSVFEDFFVLNLRGILKELREELCRDNIGNKTVNFLLVELLFARLPVGEDNELNKRLQIVAFDEYQSVKQLLRFCLKYALNAFKERVVLTDTEQEFLRLYRCCSYNTLVSIAINALNDPNFHVKLFARMENGEDILWKGLVDTKKKYSFEKDFNALPQKKNILVSIRRRMEEHSAVKIAATESIRSQRIFNSSLSEDITRYDMTNVTVRSEMPSNSDGFTEIELDRVAVNDHECMATICVLINHLTNTSFRNVDDSCGIEDIPDWLKGLRAVLMNNSTSVNAKIFLMKIIENTSHIFINYSNYFLAPVLKFLVDKCAGDDINFFITDLVVMLANWSEKAVPHNEMETELATSLIVFLFDKLSLERRDMFKYNIQLIKIILQAWKDVIRIPIDFLRRVEPTSQLDKEVEIHLCSVLLINDLFVFEHEHHIKFLNFLTRQLNSSKRSTYIPCSETLGLLLRKWNAKNVASGYSDIVEPVLRTIWESDKDKGGYILEGITIHYPGFIKENHVVRLLSRLNTVTANSQHVFLKIMTRAPSVLGEVSEFKSESWEKYINSGSLEVQVVTLNLMMETLDILDELPIFGRIIGSICEKTNSQNDLCKKLSFDILIKICTENSKNPDKFSAVIEMCKNSLIDGLSVEDPDLLNIIRNFWCNSSYLSNFLLDRFLQTISIFYKPKNEHVMLGSSIYFLVNLLEKDEDFDKELFDHPLEDCRFEDYELSEGIGTHNSYCVPMFAETFLDTYATRPSQPRFELGELRATQDDLSFAPTLPTNKNDTALSSFVSSQSQLFFDGRESPDGPVFKNIKEFSFKVPKRRFFKDKSKISDICANLEIESNIQKGQKRISRAKERDRKVCISRKYRKGDFPDIQIPFSSLIVTLQMLASENSDIAQILYVEIFENMKNKLDNNHWSRLSESIADIFKSSVQFNTNFFRALLDVVIISESKILIDPYLITNSCLSSGLLSAGTLIIEGYIRNMDEIPETKKSKGVDLSEESIYWIKLAELYMEMNEWDLVCSIFQDKVSCVEQLNQAIAHESKKCWADSQTYYQYLVKNHLTVDKRDFYYEAYFRSFANLGQWEELATSIKSMETPNQDYWDALWDEDWKQKKLLPWLMRAEVADMLYKQKPSQEFFENVNRSLYDTHKAEILNTVFPDQLGLMWVINGDFDTAEAYLESYANSFLGQWQILDPMFRSMRLDRIMNLQEYSTICEFIDAYRKIGCADLKPMIEWLRVLQFIMTKGVPHSLVRHEKRVLFYKQLASLTRSKILSLEDPEALQYIPDVNETMLDMDLGLVGAALGEDNYYMARKYLMSHKNTTGLDMYKAKLRFIRARSFKHDPKKMLNEMLKSVEGILRYDIHCGKYNDFVLSAHFTSFEILNEVRVLLSSNPGLLEEFKPTVSILIGTNVNASEDLSDFGAQRLSNFLISRFSAGDINKTKKGEAYFKLAQYTSQRGNFDSYDMYVLRAMQALSKEAIQLFPCLLLRDNVGQNRVFIEECSMVPTWMFLRWIPQLLATFNCDTEYAVGDILLNIAHQYPHALMYSYRLSRENFVNSCFAGDIIQQLDKLLLNHVTDMFLKAIGNVVTPSSLLLYYINRIIEHAKVNEMNEVMAVCEEFCSKLFECDPDSADPSKFQGNVYKKMSDYKKHFEEICREEKDVLINKMKDLKVKLQKEEKKKKYSTLLRDYCPWLANFSDSRYDFQIEIPGQFTGHGPCHLVKVRKIHPEVKIMNSLRKPIKITILGDDNREFPYLLKFGEDLRQDQRVQQLFGLINEIQTKKSDDIHKTALATFQVIPLTTSIGLIKWVDNTVTLQEFMRKAIKNKKDANIFPNGPVNSGPFDRYFNFIYSSAKDNRTDKEAFGRSAQNHDRNKTVGFFRSLVNDMEQDLLRKAFWMLSTSTERFVALRYNFMRSYASMCTAHWLLGIGDRHLCNTLICLDDGRVVGIDFGHAFGTATQCLPVPELVPFRLTPQIVSFMEPFKEKGHFRQSMIRTLKCLKESENTVLSIMTVFIKEPSLNWLDKSRKKDESKEEDGENIDWNPSQKVDQAKRKLEGVNPTVIMIEELQCGQVKEYLDAYCRLVEGDVQYDYRALVAKNFLSVEEQVDCLIDQAGDYNLLGRMFYGWRAWV</sequence>
<keyword evidence="9" id="KW-0067">ATP-binding</keyword>
<dbReference type="PROSITE" id="PS00915">
    <property type="entry name" value="PI3_4_KINASE_1"/>
    <property type="match status" value="1"/>
</dbReference>
<evidence type="ECO:0000256" key="2">
    <source>
        <dbReference type="ARBA" id="ARBA00011031"/>
    </source>
</evidence>
<dbReference type="GO" id="GO:0005524">
    <property type="term" value="F:ATP binding"/>
    <property type="evidence" value="ECO:0007669"/>
    <property type="project" value="UniProtKB-KW"/>
</dbReference>
<dbReference type="EMBL" id="JARQZJ010000032">
    <property type="protein sequence ID" value="KAK9874530.1"/>
    <property type="molecule type" value="Genomic_DNA"/>
</dbReference>
<dbReference type="InterPro" id="IPR046804">
    <property type="entry name" value="DNA-PKcs_N"/>
</dbReference>
<evidence type="ECO:0000313" key="16">
    <source>
        <dbReference type="Proteomes" id="UP001431783"/>
    </source>
</evidence>
<dbReference type="Pfam" id="PF20502">
    <property type="entry name" value="DNAPKcs_CC1-2"/>
    <property type="match status" value="1"/>
</dbReference>
<dbReference type="InterPro" id="IPR036940">
    <property type="entry name" value="PI3/4_kinase_cat_sf"/>
</dbReference>
<dbReference type="SUPFAM" id="SSF56112">
    <property type="entry name" value="Protein kinase-like (PK-like)"/>
    <property type="match status" value="1"/>
</dbReference>
<dbReference type="GO" id="GO:0004677">
    <property type="term" value="F:DNA-dependent protein kinase activity"/>
    <property type="evidence" value="ECO:0007669"/>
    <property type="project" value="InterPro"/>
</dbReference>
<dbReference type="SMART" id="SM01343">
    <property type="entry name" value="FATC"/>
    <property type="match status" value="1"/>
</dbReference>
<proteinExistence type="inferred from homology"/>
<dbReference type="PANTHER" id="PTHR11139:SF68">
    <property type="entry name" value="DNA-DEPENDENT PROTEIN KINASE CATALYTIC SUBUNIT"/>
    <property type="match status" value="1"/>
</dbReference>
<dbReference type="InterPro" id="IPR000403">
    <property type="entry name" value="PI3/4_kinase_cat_dom"/>
</dbReference>
<dbReference type="SMART" id="SM00146">
    <property type="entry name" value="PI3Kc"/>
    <property type="match status" value="1"/>
</dbReference>
<evidence type="ECO:0000256" key="5">
    <source>
        <dbReference type="ARBA" id="ARBA00022679"/>
    </source>
</evidence>
<keyword evidence="5" id="KW-0808">Transferase</keyword>
<gene>
    <name evidence="15" type="ORF">WA026_005374</name>
</gene>
<dbReference type="GO" id="GO:0005634">
    <property type="term" value="C:nucleus"/>
    <property type="evidence" value="ECO:0007669"/>
    <property type="project" value="UniProtKB-SubCell"/>
</dbReference>
<dbReference type="Proteomes" id="UP001431783">
    <property type="component" value="Unassembled WGS sequence"/>
</dbReference>
<dbReference type="Gene3D" id="1.10.1070.11">
    <property type="entry name" value="Phosphatidylinositol 3-/4-kinase, catalytic domain"/>
    <property type="match status" value="1"/>
</dbReference>
<dbReference type="GO" id="GO:0006303">
    <property type="term" value="P:double-strand break repair via nonhomologous end joining"/>
    <property type="evidence" value="ECO:0007669"/>
    <property type="project" value="InterPro"/>
</dbReference>
<dbReference type="Pfam" id="PF00454">
    <property type="entry name" value="PI3_PI4_kinase"/>
    <property type="match status" value="1"/>
</dbReference>
<evidence type="ECO:0000256" key="8">
    <source>
        <dbReference type="ARBA" id="ARBA00022777"/>
    </source>
</evidence>
<name>A0AAW1U0X5_9CUCU</name>
<reference evidence="15 16" key="1">
    <citation type="submission" date="2023-03" db="EMBL/GenBank/DDBJ databases">
        <title>Genome insight into feeding habits of ladybird beetles.</title>
        <authorList>
            <person name="Li H.-S."/>
            <person name="Huang Y.-H."/>
            <person name="Pang H."/>
        </authorList>
    </citation>
    <scope>NUCLEOTIDE SEQUENCE [LARGE SCALE GENOMIC DNA]</scope>
    <source>
        <strain evidence="15">SYSU_2023b</strain>
        <tissue evidence="15">Whole body</tissue>
    </source>
</reference>
<dbReference type="Pfam" id="PF20500">
    <property type="entry name" value="DNA-PKcs_N"/>
    <property type="match status" value="1"/>
</dbReference>
<keyword evidence="8" id="KW-0418">Kinase</keyword>
<dbReference type="InterPro" id="IPR046803">
    <property type="entry name" value="DNAPKcs_CC1-2"/>
</dbReference>
<dbReference type="PROSITE" id="PS51190">
    <property type="entry name" value="FATC"/>
    <property type="match status" value="1"/>
</dbReference>
<keyword evidence="4" id="KW-0723">Serine/threonine-protein kinase</keyword>
<keyword evidence="10" id="KW-0234">DNA repair</keyword>
<dbReference type="InterPro" id="IPR011009">
    <property type="entry name" value="Kinase-like_dom_sf"/>
</dbReference>
<dbReference type="InterPro" id="IPR003152">
    <property type="entry name" value="FATC_dom"/>
</dbReference>
<evidence type="ECO:0000256" key="9">
    <source>
        <dbReference type="ARBA" id="ARBA00022840"/>
    </source>
</evidence>
<dbReference type="InterPro" id="IPR018936">
    <property type="entry name" value="PI3/4_kinase_CS"/>
</dbReference>
<feature type="domain" description="PI3K/PI4K catalytic" evidence="13">
    <location>
        <begin position="3412"/>
        <end position="3748"/>
    </location>
</feature>
<dbReference type="SMART" id="SM01344">
    <property type="entry name" value="NUC194"/>
    <property type="match status" value="1"/>
</dbReference>
<evidence type="ECO:0000313" key="15">
    <source>
        <dbReference type="EMBL" id="KAK9874530.1"/>
    </source>
</evidence>
<dbReference type="GO" id="GO:0008630">
    <property type="term" value="P:intrinsic apoptotic signaling pathway in response to DNA damage"/>
    <property type="evidence" value="ECO:0007669"/>
    <property type="project" value="TreeGrafter"/>
</dbReference>
<evidence type="ECO:0000256" key="6">
    <source>
        <dbReference type="ARBA" id="ARBA00022741"/>
    </source>
</evidence>
<dbReference type="Pfam" id="PF08163">
    <property type="entry name" value="DNAPKcs_CC3"/>
    <property type="match status" value="1"/>
</dbReference>
<evidence type="ECO:0000256" key="11">
    <source>
        <dbReference type="ARBA" id="ARBA00023242"/>
    </source>
</evidence>
<dbReference type="InterPro" id="IPR050517">
    <property type="entry name" value="DDR_Repair_Kinase"/>
</dbReference>
<evidence type="ECO:0000256" key="12">
    <source>
        <dbReference type="SAM" id="MobiDB-lite"/>
    </source>
</evidence>
<evidence type="ECO:0000256" key="4">
    <source>
        <dbReference type="ARBA" id="ARBA00022527"/>
    </source>
</evidence>
<evidence type="ECO:0000259" key="14">
    <source>
        <dbReference type="PROSITE" id="PS51190"/>
    </source>
</evidence>